<evidence type="ECO:0000256" key="2">
    <source>
        <dbReference type="ARBA" id="ARBA00001946"/>
    </source>
</evidence>
<evidence type="ECO:0000256" key="5">
    <source>
        <dbReference type="ARBA" id="ARBA00022763"/>
    </source>
</evidence>
<comment type="caution">
    <text evidence="10">The sequence shown here is derived from an EMBL/GenBank/DDBJ whole genome shotgun (WGS) entry which is preliminary data.</text>
</comment>
<keyword evidence="10" id="KW-0255">Endonuclease</keyword>
<keyword evidence="10" id="KW-0269">Exonuclease</keyword>
<evidence type="ECO:0000256" key="7">
    <source>
        <dbReference type="ARBA" id="ARBA00022842"/>
    </source>
</evidence>
<dbReference type="AlphaFoldDB" id="A0A7W9SUD4"/>
<accession>A0A7W9SUD4</accession>
<evidence type="ECO:0000256" key="8">
    <source>
        <dbReference type="ARBA" id="ARBA00023204"/>
    </source>
</evidence>
<dbReference type="InterPro" id="IPR005135">
    <property type="entry name" value="Endo/exonuclease/phosphatase"/>
</dbReference>
<dbReference type="Pfam" id="PF03372">
    <property type="entry name" value="Exo_endo_phos"/>
    <property type="match status" value="1"/>
</dbReference>
<keyword evidence="4" id="KW-0479">Metal-binding</keyword>
<dbReference type="PANTHER" id="PTHR15822">
    <property type="entry name" value="TRAF AND TNF RECEPTOR-ASSOCIATED PROTEIN"/>
    <property type="match status" value="1"/>
</dbReference>
<keyword evidence="7" id="KW-0460">Magnesium</keyword>
<dbReference type="GO" id="GO:0004519">
    <property type="term" value="F:endonuclease activity"/>
    <property type="evidence" value="ECO:0007669"/>
    <property type="project" value="UniProtKB-KW"/>
</dbReference>
<protein>
    <submittedName>
        <fullName evidence="10">Endonuclease/exonuclease/phosphatase (EEP) superfamily protein YafD</fullName>
    </submittedName>
</protein>
<evidence type="ECO:0000256" key="1">
    <source>
        <dbReference type="ARBA" id="ARBA00001936"/>
    </source>
</evidence>
<proteinExistence type="predicted"/>
<dbReference type="InterPro" id="IPR036691">
    <property type="entry name" value="Endo/exonu/phosph_ase_sf"/>
</dbReference>
<evidence type="ECO:0000256" key="6">
    <source>
        <dbReference type="ARBA" id="ARBA00022801"/>
    </source>
</evidence>
<comment type="cofactor">
    <cofactor evidence="1">
        <name>Mn(2+)</name>
        <dbReference type="ChEBI" id="CHEBI:29035"/>
    </cofactor>
</comment>
<dbReference type="SUPFAM" id="SSF56219">
    <property type="entry name" value="DNase I-like"/>
    <property type="match status" value="1"/>
</dbReference>
<keyword evidence="8" id="KW-0234">DNA repair</keyword>
<dbReference type="GO" id="GO:0046872">
    <property type="term" value="F:metal ion binding"/>
    <property type="evidence" value="ECO:0007669"/>
    <property type="project" value="UniProtKB-KW"/>
</dbReference>
<evidence type="ECO:0000256" key="4">
    <source>
        <dbReference type="ARBA" id="ARBA00022723"/>
    </source>
</evidence>
<dbReference type="Gene3D" id="3.60.10.10">
    <property type="entry name" value="Endonuclease/exonuclease/phosphatase"/>
    <property type="match status" value="1"/>
</dbReference>
<dbReference type="RefSeq" id="WP_184202882.1">
    <property type="nucleotide sequence ID" value="NZ_JACHGW010000005.1"/>
</dbReference>
<dbReference type="GO" id="GO:0006281">
    <property type="term" value="P:DNA repair"/>
    <property type="evidence" value="ECO:0007669"/>
    <property type="project" value="UniProtKB-KW"/>
</dbReference>
<keyword evidence="6" id="KW-0378">Hydrolase</keyword>
<comment type="cofactor">
    <cofactor evidence="2">
        <name>Mg(2+)</name>
        <dbReference type="ChEBI" id="CHEBI:18420"/>
    </cofactor>
</comment>
<dbReference type="GO" id="GO:0004527">
    <property type="term" value="F:exonuclease activity"/>
    <property type="evidence" value="ECO:0007669"/>
    <property type="project" value="UniProtKB-KW"/>
</dbReference>
<keyword evidence="3" id="KW-0540">Nuclease</keyword>
<evidence type="ECO:0000259" key="9">
    <source>
        <dbReference type="Pfam" id="PF03372"/>
    </source>
</evidence>
<sequence>MTYNIGQGRDVDGVIGEVERQHPDVFIAQEITAPFEQVFRAKYPNWSIQTRGEFLIATALPLSSVNRTELPPLIDDPWKHPGYLRGIVRFGQRDIAIYNTHLSTPRPALEAIRSRDRTGIHQIESNAKSRIAQAKALAQALSRESLPAILGGDFNAPESSVACQLIRDAAFRDAFSEAGRGYGYTSGHRLRFGMSFARIDHVYVSHEWAVKQCHPGGKLASDHRPVVADLVLPDRTAGNH</sequence>
<evidence type="ECO:0000313" key="10">
    <source>
        <dbReference type="EMBL" id="MBB6053007.1"/>
    </source>
</evidence>
<gene>
    <name evidence="10" type="ORF">HNQ39_004839</name>
</gene>
<dbReference type="PANTHER" id="PTHR15822:SF4">
    <property type="entry name" value="TYROSYL-DNA PHOSPHODIESTERASE 2"/>
    <property type="match status" value="1"/>
</dbReference>
<name>A0A7W9SUD4_ARMRO</name>
<dbReference type="InterPro" id="IPR051547">
    <property type="entry name" value="TDP2-like"/>
</dbReference>
<evidence type="ECO:0000313" key="11">
    <source>
        <dbReference type="Proteomes" id="UP000520814"/>
    </source>
</evidence>
<organism evidence="10 11">
    <name type="scientific">Armatimonas rosea</name>
    <dbReference type="NCBI Taxonomy" id="685828"/>
    <lineage>
        <taxon>Bacteria</taxon>
        <taxon>Bacillati</taxon>
        <taxon>Armatimonadota</taxon>
        <taxon>Armatimonadia</taxon>
        <taxon>Armatimonadales</taxon>
        <taxon>Armatimonadaceae</taxon>
        <taxon>Armatimonas</taxon>
    </lineage>
</organism>
<evidence type="ECO:0000256" key="3">
    <source>
        <dbReference type="ARBA" id="ARBA00022722"/>
    </source>
</evidence>
<reference evidence="10 11" key="1">
    <citation type="submission" date="2020-08" db="EMBL/GenBank/DDBJ databases">
        <title>Genomic Encyclopedia of Type Strains, Phase IV (KMG-IV): sequencing the most valuable type-strain genomes for metagenomic binning, comparative biology and taxonomic classification.</title>
        <authorList>
            <person name="Goeker M."/>
        </authorList>
    </citation>
    <scope>NUCLEOTIDE SEQUENCE [LARGE SCALE GENOMIC DNA]</scope>
    <source>
        <strain evidence="10 11">DSM 23562</strain>
    </source>
</reference>
<dbReference type="Proteomes" id="UP000520814">
    <property type="component" value="Unassembled WGS sequence"/>
</dbReference>
<keyword evidence="5" id="KW-0227">DNA damage</keyword>
<dbReference type="EMBL" id="JACHGW010000005">
    <property type="protein sequence ID" value="MBB6053007.1"/>
    <property type="molecule type" value="Genomic_DNA"/>
</dbReference>
<feature type="domain" description="Endonuclease/exonuclease/phosphatase" evidence="9">
    <location>
        <begin position="1"/>
        <end position="223"/>
    </location>
</feature>
<keyword evidence="11" id="KW-1185">Reference proteome</keyword>